<dbReference type="InterPro" id="IPR025184">
    <property type="entry name" value="AadA_C"/>
</dbReference>
<dbReference type="GO" id="GO:0016779">
    <property type="term" value="F:nucleotidyltransferase activity"/>
    <property type="evidence" value="ECO:0007669"/>
    <property type="project" value="InterPro"/>
</dbReference>
<dbReference type="EMBL" id="MNZM01000074">
    <property type="protein sequence ID" value="OIP83807.1"/>
    <property type="molecule type" value="Genomic_DNA"/>
</dbReference>
<dbReference type="Gene3D" id="3.30.460.10">
    <property type="entry name" value="Beta Polymerase, domain 2"/>
    <property type="match status" value="1"/>
</dbReference>
<dbReference type="AlphaFoldDB" id="A0A1J5HSH6"/>
<feature type="domain" description="Adenylyltransferase AadA C-terminal" evidence="3">
    <location>
        <begin position="144"/>
        <end position="234"/>
    </location>
</feature>
<evidence type="ECO:0000259" key="2">
    <source>
        <dbReference type="Pfam" id="PF01909"/>
    </source>
</evidence>
<accession>A0A1J5HSH6</accession>
<evidence type="ECO:0000313" key="4">
    <source>
        <dbReference type="EMBL" id="OIP83807.1"/>
    </source>
</evidence>
<evidence type="ECO:0000313" key="5">
    <source>
        <dbReference type="Proteomes" id="UP000183758"/>
    </source>
</evidence>
<dbReference type="SUPFAM" id="SSF81301">
    <property type="entry name" value="Nucleotidyltransferase"/>
    <property type="match status" value="1"/>
</dbReference>
<dbReference type="Pfam" id="PF01909">
    <property type="entry name" value="NTP_transf_2"/>
    <property type="match status" value="1"/>
</dbReference>
<dbReference type="InterPro" id="IPR002934">
    <property type="entry name" value="Polymerase_NTP_transf_dom"/>
</dbReference>
<proteinExistence type="predicted"/>
<comment type="caution">
    <text evidence="4">The sequence shown here is derived from an EMBL/GenBank/DDBJ whole genome shotgun (WGS) entry which is preliminary data.</text>
</comment>
<protein>
    <submittedName>
        <fullName evidence="4">Uncharacterized protein</fullName>
    </submittedName>
</protein>
<dbReference type="InterPro" id="IPR043519">
    <property type="entry name" value="NT_sf"/>
</dbReference>
<organism evidence="4 5">
    <name type="scientific">Candidatus Roizmanbacteria bacterium CG2_30_33_16</name>
    <dbReference type="NCBI Taxonomy" id="1805340"/>
    <lineage>
        <taxon>Bacteria</taxon>
        <taxon>Candidatus Roizmaniibacteriota</taxon>
    </lineage>
</organism>
<gene>
    <name evidence="4" type="ORF">AUK04_03025</name>
</gene>
<sequence length="255" mass="29392">MKSFTPYPSVNKIIDHLLIKISDILNGQFIGMYIHGSLALNDFAPDRSDIDLVILTENALSDSLLKKLKLLHKKITLSNLPYAKRIECIYIPIKSLKNYFQEKAFFPCLHIDGKFYIDGFGLIEKHILRENGITIKGQSPKLFIKPVTQNELKKAVIESLKNWWCPQLIDHSRLIKNDYQVYAVLTMCRAFYTIQRGGIVSKSKAASYAKDILDKKWILLINEALSWKIGKNFNHLIKTLDFIKYTLNNFGLLNK</sequence>
<feature type="domain" description="Polymerase nucleotidyl transferase" evidence="2">
    <location>
        <begin position="30"/>
        <end position="97"/>
    </location>
</feature>
<name>A0A1J5HSH6_9BACT</name>
<evidence type="ECO:0000256" key="1">
    <source>
        <dbReference type="ARBA" id="ARBA00022679"/>
    </source>
</evidence>
<dbReference type="Pfam" id="PF13427">
    <property type="entry name" value="AadA_C"/>
    <property type="match status" value="1"/>
</dbReference>
<dbReference type="Proteomes" id="UP000183758">
    <property type="component" value="Unassembled WGS sequence"/>
</dbReference>
<reference evidence="4 5" key="1">
    <citation type="journal article" date="2016" name="Environ. Microbiol.">
        <title>Genomic resolution of a cold subsurface aquifer community provides metabolic insights for novel microbes adapted to high CO concentrations.</title>
        <authorList>
            <person name="Probst A.J."/>
            <person name="Castelle C.J."/>
            <person name="Singh A."/>
            <person name="Brown C.T."/>
            <person name="Anantharaman K."/>
            <person name="Sharon I."/>
            <person name="Hug L.A."/>
            <person name="Burstein D."/>
            <person name="Emerson J.B."/>
            <person name="Thomas B.C."/>
            <person name="Banfield J.F."/>
        </authorList>
    </citation>
    <scope>NUCLEOTIDE SEQUENCE [LARGE SCALE GENOMIC DNA]</scope>
    <source>
        <strain evidence="4">CG2_30_33_16</strain>
    </source>
</reference>
<evidence type="ECO:0000259" key="3">
    <source>
        <dbReference type="Pfam" id="PF13427"/>
    </source>
</evidence>
<keyword evidence="1" id="KW-0808">Transferase</keyword>